<dbReference type="InterPro" id="IPR016123">
    <property type="entry name" value="Mog1/PsbP_a/b/a-sand"/>
</dbReference>
<reference evidence="1" key="1">
    <citation type="submission" date="2021-03" db="EMBL/GenBank/DDBJ databases">
        <title>Whole genome sequence of Jiella sp. CQZ9-1.</title>
        <authorList>
            <person name="Tuo L."/>
        </authorList>
    </citation>
    <scope>NUCLEOTIDE SEQUENCE</scope>
    <source>
        <strain evidence="1">CQZ9-1</strain>
    </source>
</reference>
<dbReference type="Gene3D" id="3.40.1000.10">
    <property type="entry name" value="Mog1/PsbP, alpha/beta/alpha sandwich"/>
    <property type="match status" value="1"/>
</dbReference>
<proteinExistence type="predicted"/>
<dbReference type="Proteomes" id="UP000664122">
    <property type="component" value="Unassembled WGS sequence"/>
</dbReference>
<protein>
    <submittedName>
        <fullName evidence="1">DUF1795 domain-containing protein</fullName>
    </submittedName>
</protein>
<sequence length="157" mass="17483">MANDAIYAINEGLLPLDVPGTWEDQTIHVLRIPGDGRATASLIITRETLPMGMEINDFVQAELDRLRTTLPEFELHGRVPLTWSDVTGEALLTRWRSAEGLMDQVLTCRRAYGRRLLIFTATHPAPFPTPAYEAVMASIAGFKPREQSTPEPIRGRG</sequence>
<evidence type="ECO:0000313" key="2">
    <source>
        <dbReference type="Proteomes" id="UP000664122"/>
    </source>
</evidence>
<accession>A0A939G2X6</accession>
<dbReference type="RefSeq" id="WP_207259488.1">
    <property type="nucleotide sequence ID" value="NZ_JAFMPP010000031.1"/>
</dbReference>
<comment type="caution">
    <text evidence="1">The sequence shown here is derived from an EMBL/GenBank/DDBJ whole genome shotgun (WGS) entry which is preliminary data.</text>
</comment>
<dbReference type="SUPFAM" id="SSF55724">
    <property type="entry name" value="Mog1p/PsbP-like"/>
    <property type="match status" value="1"/>
</dbReference>
<gene>
    <name evidence="1" type="ORF">J1C48_18585</name>
</gene>
<evidence type="ECO:0000313" key="1">
    <source>
        <dbReference type="EMBL" id="MBO0664573.1"/>
    </source>
</evidence>
<dbReference type="InterPro" id="IPR014894">
    <property type="entry name" value="DcrB/EagT6"/>
</dbReference>
<keyword evidence="2" id="KW-1185">Reference proteome</keyword>
<dbReference type="AlphaFoldDB" id="A0A939G2X6"/>
<organism evidence="1 2">
    <name type="scientific">Jiella flava</name>
    <dbReference type="NCBI Taxonomy" id="2816857"/>
    <lineage>
        <taxon>Bacteria</taxon>
        <taxon>Pseudomonadati</taxon>
        <taxon>Pseudomonadota</taxon>
        <taxon>Alphaproteobacteria</taxon>
        <taxon>Hyphomicrobiales</taxon>
        <taxon>Aurantimonadaceae</taxon>
        <taxon>Jiella</taxon>
    </lineage>
</organism>
<dbReference type="Pfam" id="PF08786">
    <property type="entry name" value="DcrB"/>
    <property type="match status" value="1"/>
</dbReference>
<dbReference type="EMBL" id="JAFMPP010000031">
    <property type="protein sequence ID" value="MBO0664573.1"/>
    <property type="molecule type" value="Genomic_DNA"/>
</dbReference>
<name>A0A939G2X6_9HYPH</name>